<dbReference type="InterPro" id="IPR040605">
    <property type="entry name" value="Glyco_hydro2_dom5"/>
</dbReference>
<dbReference type="PANTHER" id="PTHR42732">
    <property type="entry name" value="BETA-GALACTOSIDASE"/>
    <property type="match status" value="1"/>
</dbReference>
<dbReference type="InterPro" id="IPR051913">
    <property type="entry name" value="GH2_Domain-Containing"/>
</dbReference>
<dbReference type="InterPro" id="IPR036156">
    <property type="entry name" value="Beta-gal/glucu_dom_sf"/>
</dbReference>
<dbReference type="Pfam" id="PF16355">
    <property type="entry name" value="DUF4982"/>
    <property type="match status" value="1"/>
</dbReference>
<evidence type="ECO:0000256" key="3">
    <source>
        <dbReference type="ARBA" id="ARBA00023295"/>
    </source>
</evidence>
<dbReference type="InterPro" id="IPR006101">
    <property type="entry name" value="Glyco_hydro_2"/>
</dbReference>
<dbReference type="Proteomes" id="UP001330016">
    <property type="component" value="Unassembled WGS sequence"/>
</dbReference>
<dbReference type="SUPFAM" id="SSF51445">
    <property type="entry name" value="(Trans)glycosidases"/>
    <property type="match status" value="1"/>
</dbReference>
<sequence length="800" mass="87600">MRERIMLNDDWIFHYGELQKPNITVKKANGLGGMTAPLPEEGDRLPISAGGDHFLKLIAQGNTQTGLHNLAGTDLANSLPGKWQTVTLPHDWKAELPYVDDPALLMSGSKEDGIGYYRRTFALPQSASAQRTILHFGGIMRMADIWLNGAFLGHNTSGYTEIDFDISEIAHFGDTRNVLLVRVDTTTGAEGWWYEGAGIYREAWLEVTPVLHIDADEAYVYTQSLQDTTAQVGIAVAITNDGDTAQTVSPVVTIGNDAVTFTEQLIAAGETAAFRASRLLTNVIPWTPENPHMLDVAFSTGTDHIVKQLGIHTFAYTDQGFFLNGQHYRLNGVCEHQDFAGVGTALSQDIVDYKVHLLKQMGVNAWRSAHHFASEELLNACDRYGILLINENRILEATPWRLTDLKKMVKRQRMHPSIAFWSLANEELTGNTSYGARNLKRLVKIVKQLDHESLTVSAELLNPAGTVNEDYLKNVDVLGVNYPEAGVMGDGALNIRRSYPQQPIMSTENGSYFETRGSYRDNAAKCQANTMGSQYSMVLPGKRTPGEPGVGGTATPEQALAFAKAHPEFGGVFLWTAFDYSGEPSPFGWPGIGSQFGLLDTCGFPKGYYYFFQAAWTTTPMVHVMPHWNQKGLDIAEDGTVSVRTFSNGDMVELFINGHSAGRQPVEDYRCDWRVVYAPGVLKAVAYRNGKIIAEDQQETAGGSATLRVSSHFAGKNQTLYQIQALDDQSRSVPLANDQIQIQAVNGNVIGLGNGDPADTSPASLETIHLFNGQALVIATRGSAIKASFVSKAQPGKDQD</sequence>
<dbReference type="SUPFAM" id="SSF49785">
    <property type="entry name" value="Galactose-binding domain-like"/>
    <property type="match status" value="1"/>
</dbReference>
<dbReference type="SUPFAM" id="SSF49303">
    <property type="entry name" value="beta-Galactosidase/glucuronidase domain"/>
    <property type="match status" value="1"/>
</dbReference>
<evidence type="ECO:0000259" key="4">
    <source>
        <dbReference type="Pfam" id="PF02836"/>
    </source>
</evidence>
<accession>A0ABU7T2B8</accession>
<dbReference type="Pfam" id="PF02837">
    <property type="entry name" value="Glyco_hydro_2_N"/>
    <property type="match status" value="1"/>
</dbReference>
<dbReference type="InterPro" id="IPR008979">
    <property type="entry name" value="Galactose-bd-like_sf"/>
</dbReference>
<dbReference type="InterPro" id="IPR006103">
    <property type="entry name" value="Glyco_hydro_2_cat"/>
</dbReference>
<evidence type="ECO:0000256" key="2">
    <source>
        <dbReference type="ARBA" id="ARBA00022801"/>
    </source>
</evidence>
<dbReference type="RefSeq" id="WP_331244270.1">
    <property type="nucleotide sequence ID" value="NZ_JAQSGJ010000044.1"/>
</dbReference>
<gene>
    <name evidence="8" type="ORF">PS435_12540</name>
</gene>
<feature type="domain" description="Glycosyl hydrolases family 2 sugar binding" evidence="5">
    <location>
        <begin position="109"/>
        <end position="209"/>
    </location>
</feature>
<dbReference type="InterPro" id="IPR013783">
    <property type="entry name" value="Ig-like_fold"/>
</dbReference>
<evidence type="ECO:0000256" key="1">
    <source>
        <dbReference type="ARBA" id="ARBA00007401"/>
    </source>
</evidence>
<feature type="domain" description="DUF4982" evidence="6">
    <location>
        <begin position="640"/>
        <end position="694"/>
    </location>
</feature>
<dbReference type="PANTHER" id="PTHR42732:SF1">
    <property type="entry name" value="BETA-MANNOSIDASE"/>
    <property type="match status" value="1"/>
</dbReference>
<comment type="similarity">
    <text evidence="1">Belongs to the glycosyl hydrolase 2 family.</text>
</comment>
<keyword evidence="2 8" id="KW-0378">Hydrolase</keyword>
<evidence type="ECO:0000313" key="8">
    <source>
        <dbReference type="EMBL" id="MEE6716682.1"/>
    </source>
</evidence>
<evidence type="ECO:0000259" key="6">
    <source>
        <dbReference type="Pfam" id="PF16355"/>
    </source>
</evidence>
<dbReference type="GO" id="GO:0016787">
    <property type="term" value="F:hydrolase activity"/>
    <property type="evidence" value="ECO:0007669"/>
    <property type="project" value="UniProtKB-KW"/>
</dbReference>
<dbReference type="InterPro" id="IPR006104">
    <property type="entry name" value="Glyco_hydro_2_N"/>
</dbReference>
<dbReference type="InterPro" id="IPR032311">
    <property type="entry name" value="DUF4982"/>
</dbReference>
<reference evidence="8 9" key="1">
    <citation type="submission" date="2023-02" db="EMBL/GenBank/DDBJ databases">
        <title>The predominant lactic acid bacteria and yeasts involved in the spontaneous fermentation of millet during the production of the traditional porridge Hausa koko in Ghana.</title>
        <authorList>
            <person name="Atter A."/>
            <person name="Diaz M."/>
        </authorList>
    </citation>
    <scope>NUCLEOTIDE SEQUENCE [LARGE SCALE GENOMIC DNA]</scope>
    <source>
        <strain evidence="8 9">FI11640</strain>
    </source>
</reference>
<protein>
    <submittedName>
        <fullName evidence="8">Glycoside hydrolase family 2 TIM barrel-domain containing protein</fullName>
    </submittedName>
</protein>
<dbReference type="EMBL" id="JAQSGK010000044">
    <property type="protein sequence ID" value="MEE6716682.1"/>
    <property type="molecule type" value="Genomic_DNA"/>
</dbReference>
<keyword evidence="9" id="KW-1185">Reference proteome</keyword>
<proteinExistence type="inferred from homology"/>
<feature type="domain" description="Glycoside hydrolase family 2 catalytic" evidence="4">
    <location>
        <begin position="317"/>
        <end position="509"/>
    </location>
</feature>
<evidence type="ECO:0000259" key="5">
    <source>
        <dbReference type="Pfam" id="PF02837"/>
    </source>
</evidence>
<keyword evidence="3" id="KW-0326">Glycosidase</keyword>
<dbReference type="Gene3D" id="2.60.120.260">
    <property type="entry name" value="Galactose-binding domain-like"/>
    <property type="match status" value="1"/>
</dbReference>
<comment type="caution">
    <text evidence="8">The sequence shown here is derived from an EMBL/GenBank/DDBJ whole genome shotgun (WGS) entry which is preliminary data.</text>
</comment>
<name>A0ABU7T2B8_9LACO</name>
<dbReference type="Gene3D" id="2.60.40.10">
    <property type="entry name" value="Immunoglobulins"/>
    <property type="match status" value="3"/>
</dbReference>
<evidence type="ECO:0000313" key="9">
    <source>
        <dbReference type="Proteomes" id="UP001330016"/>
    </source>
</evidence>
<dbReference type="PRINTS" id="PR00132">
    <property type="entry name" value="GLHYDRLASE2"/>
</dbReference>
<dbReference type="Pfam" id="PF02836">
    <property type="entry name" value="Glyco_hydro_2_C"/>
    <property type="match status" value="1"/>
</dbReference>
<organism evidence="8 9">
    <name type="scientific">Schleiferilactobacillus harbinensis</name>
    <dbReference type="NCBI Taxonomy" id="304207"/>
    <lineage>
        <taxon>Bacteria</taxon>
        <taxon>Bacillati</taxon>
        <taxon>Bacillota</taxon>
        <taxon>Bacilli</taxon>
        <taxon>Lactobacillales</taxon>
        <taxon>Lactobacillaceae</taxon>
        <taxon>Schleiferilactobacillus</taxon>
    </lineage>
</organism>
<dbReference type="Gene3D" id="3.20.20.80">
    <property type="entry name" value="Glycosidases"/>
    <property type="match status" value="1"/>
</dbReference>
<dbReference type="Pfam" id="PF18565">
    <property type="entry name" value="Glyco_hydro2_C5"/>
    <property type="match status" value="1"/>
</dbReference>
<dbReference type="InterPro" id="IPR017853">
    <property type="entry name" value="GH"/>
</dbReference>
<evidence type="ECO:0000259" key="7">
    <source>
        <dbReference type="Pfam" id="PF18565"/>
    </source>
</evidence>
<feature type="domain" description="Glycoside hydrolase family 2" evidence="7">
    <location>
        <begin position="721"/>
        <end position="779"/>
    </location>
</feature>